<feature type="transmembrane region" description="Helical" evidence="7">
    <location>
        <begin position="300"/>
        <end position="317"/>
    </location>
</feature>
<dbReference type="SUPFAM" id="SSF144091">
    <property type="entry name" value="Rhomboid-like"/>
    <property type="match status" value="1"/>
</dbReference>
<evidence type="ECO:0000256" key="1">
    <source>
        <dbReference type="ARBA" id="ARBA00004141"/>
    </source>
</evidence>
<keyword evidence="6 7" id="KW-0472">Membrane</keyword>
<proteinExistence type="inferred from homology"/>
<evidence type="ECO:0000256" key="6">
    <source>
        <dbReference type="ARBA" id="ARBA00023136"/>
    </source>
</evidence>
<dbReference type="InterPro" id="IPR050925">
    <property type="entry name" value="Rhomboid_protease_S54"/>
</dbReference>
<feature type="transmembrane region" description="Helical" evidence="7">
    <location>
        <begin position="248"/>
        <end position="266"/>
    </location>
</feature>
<keyword evidence="4" id="KW-0378">Hydrolase</keyword>
<evidence type="ECO:0000256" key="2">
    <source>
        <dbReference type="ARBA" id="ARBA00009045"/>
    </source>
</evidence>
<dbReference type="STRING" id="1561.NPD11_2871"/>
<dbReference type="PANTHER" id="PTHR43731">
    <property type="entry name" value="RHOMBOID PROTEASE"/>
    <property type="match status" value="1"/>
</dbReference>
<feature type="transmembrane region" description="Helical" evidence="7">
    <location>
        <begin position="184"/>
        <end position="211"/>
    </location>
</feature>
<keyword evidence="5 7" id="KW-1133">Transmembrane helix</keyword>
<evidence type="ECO:0000259" key="8">
    <source>
        <dbReference type="Pfam" id="PF01694"/>
    </source>
</evidence>
<protein>
    <submittedName>
        <fullName evidence="9">Rhomboid family protein</fullName>
    </submittedName>
</protein>
<comment type="subcellular location">
    <subcellularLocation>
        <location evidence="1">Membrane</location>
        <topology evidence="1">Multi-pass membrane protein</topology>
    </subcellularLocation>
</comment>
<gene>
    <name evidence="9" type="ORF">U729_109</name>
</gene>
<dbReference type="GO" id="GO:0004252">
    <property type="term" value="F:serine-type endopeptidase activity"/>
    <property type="evidence" value="ECO:0007669"/>
    <property type="project" value="InterPro"/>
</dbReference>
<dbReference type="HOGENOM" id="CLU_070274_0_0_9"/>
<accession>A0A0A7FZ81</accession>
<reference evidence="9 10" key="1">
    <citation type="journal article" date="2015" name="Infect. Genet. Evol.">
        <title>Genomic sequences of six botulinum neurotoxin-producing strains representing three clostridial species illustrate the mobility and diversity of botulinum neurotoxin genes.</title>
        <authorList>
            <person name="Smith T.J."/>
            <person name="Hill K.K."/>
            <person name="Xie G."/>
            <person name="Foley B.T."/>
            <person name="Williamson C.H."/>
            <person name="Foster J.T."/>
            <person name="Johnson S.L."/>
            <person name="Chertkov O."/>
            <person name="Teshima H."/>
            <person name="Gibbons H.S."/>
            <person name="Johnsky L.A."/>
            <person name="Karavis M.A."/>
            <person name="Smith L.A."/>
        </authorList>
    </citation>
    <scope>NUCLEOTIDE SEQUENCE [LARGE SCALE GENOMIC DNA]</scope>
    <source>
        <strain evidence="9">Sullivan</strain>
    </source>
</reference>
<dbReference type="AlphaFoldDB" id="A0A0A7FZ81"/>
<dbReference type="KEGG" id="cbv:U729_109"/>
<comment type="similarity">
    <text evidence="2">Belongs to the peptidase S54 family.</text>
</comment>
<dbReference type="eggNOG" id="COG0705">
    <property type="taxonomic scope" value="Bacteria"/>
</dbReference>
<sequence length="323" mass="36513">MRNFEGEVFNFLSRTQGFYIKTYYSNFSKSEKWVAIKDLEDGLYAVIISKDSEEDINFKEAYEYMITLGRRFSLNSIILVNGDYIKGNNIENKLVYNIKTKEILYCDRSTDPLKMCINVIEEENKREGYKNIFKQSPVTMTLILINVIIFLLTAIASKSLLDINGLVLVKYGAKVNYFIDKGEVFRLITCSFLHGGLMHLVFNMYSLFVVGTVVEKIYGIKKYLSIYFLSAITSSALSYFFAPDTISVGASGAIFGVLGAFLWFALKEKEHLQKGVIGNVIAVIILNLYIGLTASNIDNLGHIGGFIGGFLLAIPLYKRNYDK</sequence>
<evidence type="ECO:0000256" key="7">
    <source>
        <dbReference type="SAM" id="Phobius"/>
    </source>
</evidence>
<feature type="transmembrane region" description="Helical" evidence="7">
    <location>
        <begin position="223"/>
        <end position="242"/>
    </location>
</feature>
<feature type="transmembrane region" description="Helical" evidence="7">
    <location>
        <begin position="275"/>
        <end position="294"/>
    </location>
</feature>
<dbReference type="GO" id="GO:0016020">
    <property type="term" value="C:membrane"/>
    <property type="evidence" value="ECO:0007669"/>
    <property type="project" value="UniProtKB-SubCell"/>
</dbReference>
<evidence type="ECO:0000256" key="3">
    <source>
        <dbReference type="ARBA" id="ARBA00022692"/>
    </source>
</evidence>
<dbReference type="InterPro" id="IPR022764">
    <property type="entry name" value="Peptidase_S54_rhomboid_dom"/>
</dbReference>
<evidence type="ECO:0000256" key="4">
    <source>
        <dbReference type="ARBA" id="ARBA00022801"/>
    </source>
</evidence>
<dbReference type="InterPro" id="IPR035952">
    <property type="entry name" value="Rhomboid-like_sf"/>
</dbReference>
<dbReference type="PANTHER" id="PTHR43731:SF14">
    <property type="entry name" value="PRESENILIN-ASSOCIATED RHOMBOID-LIKE PROTEIN, MITOCHONDRIAL"/>
    <property type="match status" value="1"/>
</dbReference>
<feature type="transmembrane region" description="Helical" evidence="7">
    <location>
        <begin position="138"/>
        <end position="156"/>
    </location>
</feature>
<evidence type="ECO:0000313" key="9">
    <source>
        <dbReference type="EMBL" id="AIY84872.1"/>
    </source>
</evidence>
<feature type="domain" description="Peptidase S54 rhomboid" evidence="8">
    <location>
        <begin position="182"/>
        <end position="318"/>
    </location>
</feature>
<evidence type="ECO:0000313" key="10">
    <source>
        <dbReference type="Proteomes" id="UP000030635"/>
    </source>
</evidence>
<dbReference type="EMBL" id="CP006905">
    <property type="protein sequence ID" value="AIY84872.1"/>
    <property type="molecule type" value="Genomic_DNA"/>
</dbReference>
<dbReference type="Proteomes" id="UP000030635">
    <property type="component" value="Chromosome"/>
</dbReference>
<dbReference type="RefSeq" id="WP_039310715.1">
    <property type="nucleotide sequence ID" value="NZ_CP006905.1"/>
</dbReference>
<dbReference type="OrthoDB" id="9813074at2"/>
<dbReference type="Pfam" id="PF01694">
    <property type="entry name" value="Rhomboid"/>
    <property type="match status" value="1"/>
</dbReference>
<name>A0A0A7FZ81_9CLOT</name>
<keyword evidence="3 7" id="KW-0812">Transmembrane</keyword>
<keyword evidence="10" id="KW-1185">Reference proteome</keyword>
<evidence type="ECO:0000256" key="5">
    <source>
        <dbReference type="ARBA" id="ARBA00022989"/>
    </source>
</evidence>
<organism evidence="9 10">
    <name type="scientific">Clostridium baratii str. Sullivan</name>
    <dbReference type="NCBI Taxonomy" id="1415775"/>
    <lineage>
        <taxon>Bacteria</taxon>
        <taxon>Bacillati</taxon>
        <taxon>Bacillota</taxon>
        <taxon>Clostridia</taxon>
        <taxon>Eubacteriales</taxon>
        <taxon>Clostridiaceae</taxon>
        <taxon>Clostridium</taxon>
    </lineage>
</organism>
<dbReference type="Gene3D" id="1.20.1540.10">
    <property type="entry name" value="Rhomboid-like"/>
    <property type="match status" value="1"/>
</dbReference>